<dbReference type="Pfam" id="PF00697">
    <property type="entry name" value="PRAI"/>
    <property type="match status" value="1"/>
</dbReference>
<gene>
    <name evidence="9" type="ORF">GOP47_0020801</name>
</gene>
<evidence type="ECO:0000259" key="8">
    <source>
        <dbReference type="Pfam" id="PF00697"/>
    </source>
</evidence>
<organism evidence="9 10">
    <name type="scientific">Adiantum capillus-veneris</name>
    <name type="common">Maidenhair fern</name>
    <dbReference type="NCBI Taxonomy" id="13818"/>
    <lineage>
        <taxon>Eukaryota</taxon>
        <taxon>Viridiplantae</taxon>
        <taxon>Streptophyta</taxon>
        <taxon>Embryophyta</taxon>
        <taxon>Tracheophyta</taxon>
        <taxon>Polypodiopsida</taxon>
        <taxon>Polypodiidae</taxon>
        <taxon>Polypodiales</taxon>
        <taxon>Pteridineae</taxon>
        <taxon>Pteridaceae</taxon>
        <taxon>Vittarioideae</taxon>
        <taxon>Adiantum</taxon>
    </lineage>
</organism>
<keyword evidence="7" id="KW-0413">Isomerase</keyword>
<evidence type="ECO:0000256" key="5">
    <source>
        <dbReference type="ARBA" id="ARBA00022822"/>
    </source>
</evidence>
<evidence type="ECO:0000256" key="2">
    <source>
        <dbReference type="ARBA" id="ARBA00007571"/>
    </source>
</evidence>
<accession>A0A9D4U9V1</accession>
<dbReference type="AlphaFoldDB" id="A0A9D4U9V1"/>
<dbReference type="CDD" id="cd00405">
    <property type="entry name" value="PRAI"/>
    <property type="match status" value="1"/>
</dbReference>
<comment type="pathway">
    <text evidence="1">Amino-acid biosynthesis; L-tryptophan biosynthesis; L-tryptophan from chorismate: step 3/5.</text>
</comment>
<dbReference type="EMBL" id="JABFUD020000020">
    <property type="protein sequence ID" value="KAI5064131.1"/>
    <property type="molecule type" value="Genomic_DNA"/>
</dbReference>
<sequence length="297" mass="32082">MNLPLHYVSDLCVSFLNLFPQGTKTQSSVKVKDPKMCSWTQKRLHQSNVSVTKRQVNSLAMQGRRLESTAVLKVETFNVDSHSMIKPPLVKICGVTNVNDAILAAQVGASFVGMILWPKSKRSICNSTAKEIAHAVRFHKAEPVGVFVDEDAETIERFCTSAGIGIAQLHGEGARASLTNLPSHLETIYVVHVDKSGILQTPLPGSNLVDWILLDSLQGGSGHSFDWEKLKSLSLKSKKGWLLAGGLNPDNVSTAISMLMPDVVDVSSGVTMPDGLLKDPARVLSFIDAVKGCANPI</sequence>
<dbReference type="InterPro" id="IPR013785">
    <property type="entry name" value="Aldolase_TIM"/>
</dbReference>
<evidence type="ECO:0000313" key="10">
    <source>
        <dbReference type="Proteomes" id="UP000886520"/>
    </source>
</evidence>
<dbReference type="Gene3D" id="3.20.20.70">
    <property type="entry name" value="Aldolase class I"/>
    <property type="match status" value="1"/>
</dbReference>
<keyword evidence="10" id="KW-1185">Reference proteome</keyword>
<keyword evidence="4" id="KW-0028">Amino-acid biosynthesis</keyword>
<comment type="caution">
    <text evidence="9">The sequence shown here is derived from an EMBL/GenBank/DDBJ whole genome shotgun (WGS) entry which is preliminary data.</text>
</comment>
<dbReference type="HAMAP" id="MF_00135">
    <property type="entry name" value="PRAI"/>
    <property type="match status" value="1"/>
</dbReference>
<keyword evidence="5" id="KW-0822">Tryptophan biosynthesis</keyword>
<name>A0A9D4U9V1_ADICA</name>
<dbReference type="GO" id="GO:0004640">
    <property type="term" value="F:phosphoribosylanthranilate isomerase activity"/>
    <property type="evidence" value="ECO:0007669"/>
    <property type="project" value="UniProtKB-EC"/>
</dbReference>
<dbReference type="GO" id="GO:0000162">
    <property type="term" value="P:L-tryptophan biosynthetic process"/>
    <property type="evidence" value="ECO:0007669"/>
    <property type="project" value="UniProtKB-KW"/>
</dbReference>
<dbReference type="EC" id="5.3.1.24" evidence="3"/>
<evidence type="ECO:0000256" key="1">
    <source>
        <dbReference type="ARBA" id="ARBA00004664"/>
    </source>
</evidence>
<dbReference type="PANTHER" id="PTHR42894">
    <property type="entry name" value="N-(5'-PHOSPHORIBOSYL)ANTHRANILATE ISOMERASE"/>
    <property type="match status" value="1"/>
</dbReference>
<keyword evidence="6" id="KW-0057">Aromatic amino acid biosynthesis</keyword>
<dbReference type="FunFam" id="3.20.20.70:FF:000075">
    <property type="entry name" value="Tryptophan biosynthesis protein TRP1"/>
    <property type="match status" value="1"/>
</dbReference>
<dbReference type="OrthoDB" id="524799at2759"/>
<evidence type="ECO:0000256" key="3">
    <source>
        <dbReference type="ARBA" id="ARBA00012572"/>
    </source>
</evidence>
<dbReference type="Proteomes" id="UP000886520">
    <property type="component" value="Chromosome 20"/>
</dbReference>
<feature type="domain" description="N-(5'phosphoribosyl) anthranilate isomerase (PRAI)" evidence="8">
    <location>
        <begin position="90"/>
        <end position="288"/>
    </location>
</feature>
<dbReference type="InterPro" id="IPR011060">
    <property type="entry name" value="RibuloseP-bd_barrel"/>
</dbReference>
<dbReference type="PANTHER" id="PTHR42894:SF1">
    <property type="entry name" value="N-(5'-PHOSPHORIBOSYL)ANTHRANILATE ISOMERASE"/>
    <property type="match status" value="1"/>
</dbReference>
<dbReference type="InterPro" id="IPR044643">
    <property type="entry name" value="TrpF_fam"/>
</dbReference>
<dbReference type="InterPro" id="IPR001240">
    <property type="entry name" value="PRAI_dom"/>
</dbReference>
<evidence type="ECO:0000256" key="7">
    <source>
        <dbReference type="ARBA" id="ARBA00023235"/>
    </source>
</evidence>
<evidence type="ECO:0000256" key="6">
    <source>
        <dbReference type="ARBA" id="ARBA00023141"/>
    </source>
</evidence>
<proteinExistence type="inferred from homology"/>
<protein>
    <recommendedName>
        <fullName evidence="3">phosphoribosylanthranilate isomerase</fullName>
        <ecNumber evidence="3">5.3.1.24</ecNumber>
    </recommendedName>
</protein>
<dbReference type="SUPFAM" id="SSF51366">
    <property type="entry name" value="Ribulose-phoshate binding barrel"/>
    <property type="match status" value="1"/>
</dbReference>
<comment type="similarity">
    <text evidence="2">Belongs to the TrpF family.</text>
</comment>
<reference evidence="9" key="1">
    <citation type="submission" date="2021-01" db="EMBL/GenBank/DDBJ databases">
        <title>Adiantum capillus-veneris genome.</title>
        <authorList>
            <person name="Fang Y."/>
            <person name="Liao Q."/>
        </authorList>
    </citation>
    <scope>NUCLEOTIDE SEQUENCE</scope>
    <source>
        <strain evidence="9">H3</strain>
        <tissue evidence="9">Leaf</tissue>
    </source>
</reference>
<evidence type="ECO:0000256" key="4">
    <source>
        <dbReference type="ARBA" id="ARBA00022605"/>
    </source>
</evidence>
<evidence type="ECO:0000313" key="9">
    <source>
        <dbReference type="EMBL" id="KAI5064131.1"/>
    </source>
</evidence>